<feature type="domain" description="GS catalytic" evidence="9">
    <location>
        <begin position="103"/>
        <end position="438"/>
    </location>
</feature>
<keyword evidence="6" id="KW-0535">Nitrogen fixation</keyword>
<gene>
    <name evidence="10" type="ORF">DEM27_07655</name>
</gene>
<evidence type="ECO:0000256" key="2">
    <source>
        <dbReference type="ARBA" id="ARBA00003117"/>
    </source>
</evidence>
<dbReference type="InterPro" id="IPR036651">
    <property type="entry name" value="Gln_synt_N_sf"/>
</dbReference>
<keyword evidence="3" id="KW-0436">Ligase</keyword>
<evidence type="ECO:0000313" key="10">
    <source>
        <dbReference type="EMBL" id="PWE57489.1"/>
    </source>
</evidence>
<evidence type="ECO:0000256" key="6">
    <source>
        <dbReference type="ARBA" id="ARBA00023231"/>
    </source>
</evidence>
<dbReference type="InterPro" id="IPR014746">
    <property type="entry name" value="Gln_synth/guanido_kin_cat_dom"/>
</dbReference>
<sequence>MHREDLMVACTNDLAGKTRGKAFPASQLEKRQHRGIGWTPTNVQITCFDSISDSPFGSLGDLVLIPDPATRVAIATEGDGVPPEQFVLGNIRYTDGRPWEFCTRSLLQAALDRLKRVTGLTLFGAFEHEFQFGGPVMAPGNSFSLAGFRMRRAFGEALIAAMRAAGISPDTFMKEHGADQYEVTIGPKAGIRFADEAVILREVVRSTALAHDETVTFTPIRDPAGVGNGVHIHMSFLDSDGKPATWDPAGKHELSPVAGQFVAGVLKYLDAITAITAPSVVSYLRLTPHRWSAAFNNLGFRDREASVRICPVSDLSDIAKAAQFNFEFRAADATASPYLQLAAIIHAGVQGIEEGLPVPEATQEDLSLLDPAALAERGYKRLPTTLEEALKRFEANDTVTGWFPQGFADVYVKHKLGEIDHLKGRELKDVCAAYEEVY</sequence>
<dbReference type="AlphaFoldDB" id="A0A2U2DW96"/>
<evidence type="ECO:0000313" key="11">
    <source>
        <dbReference type="Proteomes" id="UP000245252"/>
    </source>
</evidence>
<accession>A0A2U2DW96</accession>
<dbReference type="Proteomes" id="UP000245252">
    <property type="component" value="Unassembled WGS sequence"/>
</dbReference>
<dbReference type="Pfam" id="PF00120">
    <property type="entry name" value="Gln-synt_C"/>
    <property type="match status" value="1"/>
</dbReference>
<dbReference type="Pfam" id="PF16952">
    <property type="entry name" value="Gln-synt_N_2"/>
    <property type="match status" value="1"/>
</dbReference>
<comment type="cofactor">
    <cofactor evidence="1">
        <name>Mg(2+)</name>
        <dbReference type="ChEBI" id="CHEBI:18420"/>
    </cofactor>
</comment>
<evidence type="ECO:0000256" key="5">
    <source>
        <dbReference type="ARBA" id="ARBA00022840"/>
    </source>
</evidence>
<dbReference type="GO" id="GO:0006542">
    <property type="term" value="P:glutamine biosynthetic process"/>
    <property type="evidence" value="ECO:0007669"/>
    <property type="project" value="InterPro"/>
</dbReference>
<name>A0A2U2DW96_9HYPH</name>
<comment type="function">
    <text evidence="2">Catalyzes the ATP-dependent biosynthesis of glutamine from glutamate and ammonia.</text>
</comment>
<dbReference type="GO" id="GO:0005524">
    <property type="term" value="F:ATP binding"/>
    <property type="evidence" value="ECO:0007669"/>
    <property type="project" value="UniProtKB-KW"/>
</dbReference>
<keyword evidence="5" id="KW-0067">ATP-binding</keyword>
<keyword evidence="11" id="KW-1185">Reference proteome</keyword>
<reference evidence="10 11" key="1">
    <citation type="submission" date="2018-05" db="EMBL/GenBank/DDBJ databases">
        <title>The draft genome of strain NS-104.</title>
        <authorList>
            <person name="Hang P."/>
            <person name="Jiang J."/>
        </authorList>
    </citation>
    <scope>NUCLEOTIDE SEQUENCE [LARGE SCALE GENOMIC DNA]</scope>
    <source>
        <strain evidence="10 11">NS-104</strain>
    </source>
</reference>
<dbReference type="RefSeq" id="WP_109457594.1">
    <property type="nucleotide sequence ID" value="NZ_QFBC01000002.1"/>
</dbReference>
<dbReference type="SMART" id="SM01230">
    <property type="entry name" value="Gln-synt_C"/>
    <property type="match status" value="1"/>
</dbReference>
<dbReference type="PANTHER" id="PTHR43785:SF12">
    <property type="entry name" value="TYPE-1 GLUTAMINE SYNTHETASE 2"/>
    <property type="match status" value="1"/>
</dbReference>
<organism evidence="10 11">
    <name type="scientific">Metarhizobium album</name>
    <dbReference type="NCBI Taxonomy" id="2182425"/>
    <lineage>
        <taxon>Bacteria</taxon>
        <taxon>Pseudomonadati</taxon>
        <taxon>Pseudomonadota</taxon>
        <taxon>Alphaproteobacteria</taxon>
        <taxon>Hyphomicrobiales</taxon>
        <taxon>Rhizobiaceae</taxon>
        <taxon>Metarhizobium</taxon>
    </lineage>
</organism>
<evidence type="ECO:0000259" key="9">
    <source>
        <dbReference type="PROSITE" id="PS51987"/>
    </source>
</evidence>
<dbReference type="PROSITE" id="PS51987">
    <property type="entry name" value="GS_CATALYTIC"/>
    <property type="match status" value="1"/>
</dbReference>
<dbReference type="GO" id="GO:0004356">
    <property type="term" value="F:glutamine synthetase activity"/>
    <property type="evidence" value="ECO:0007669"/>
    <property type="project" value="InterPro"/>
</dbReference>
<dbReference type="EMBL" id="QFBC01000002">
    <property type="protein sequence ID" value="PWE57489.1"/>
    <property type="molecule type" value="Genomic_DNA"/>
</dbReference>
<protein>
    <submittedName>
        <fullName evidence="10">Glutamine synthetase</fullName>
    </submittedName>
</protein>
<dbReference type="OrthoDB" id="9789509at2"/>
<evidence type="ECO:0000256" key="8">
    <source>
        <dbReference type="RuleBase" id="RU000384"/>
    </source>
</evidence>
<dbReference type="InterPro" id="IPR008147">
    <property type="entry name" value="Gln_synt_N"/>
</dbReference>
<dbReference type="SUPFAM" id="SSF55931">
    <property type="entry name" value="Glutamine synthetase/guanido kinase"/>
    <property type="match status" value="1"/>
</dbReference>
<comment type="similarity">
    <text evidence="7 8">Belongs to the glutamine synthetase family.</text>
</comment>
<evidence type="ECO:0000256" key="7">
    <source>
        <dbReference type="PROSITE-ProRule" id="PRU01331"/>
    </source>
</evidence>
<dbReference type="Gene3D" id="3.10.20.70">
    <property type="entry name" value="Glutamine synthetase, N-terminal domain"/>
    <property type="match status" value="1"/>
</dbReference>
<proteinExistence type="inferred from homology"/>
<dbReference type="InterPro" id="IPR008146">
    <property type="entry name" value="Gln_synth_cat_dom"/>
</dbReference>
<dbReference type="Gene3D" id="3.30.590.10">
    <property type="entry name" value="Glutamine synthetase/guanido kinase, catalytic domain"/>
    <property type="match status" value="1"/>
</dbReference>
<dbReference type="PANTHER" id="PTHR43785">
    <property type="entry name" value="GAMMA-GLUTAMYLPUTRESCINE SYNTHETASE"/>
    <property type="match status" value="1"/>
</dbReference>
<evidence type="ECO:0000256" key="4">
    <source>
        <dbReference type="ARBA" id="ARBA00022741"/>
    </source>
</evidence>
<evidence type="ECO:0000256" key="3">
    <source>
        <dbReference type="ARBA" id="ARBA00022598"/>
    </source>
</evidence>
<keyword evidence="4" id="KW-0547">Nucleotide-binding</keyword>
<evidence type="ECO:0000256" key="1">
    <source>
        <dbReference type="ARBA" id="ARBA00001946"/>
    </source>
</evidence>
<comment type="caution">
    <text evidence="10">The sequence shown here is derived from an EMBL/GenBank/DDBJ whole genome shotgun (WGS) entry which is preliminary data.</text>
</comment>